<protein>
    <recommendedName>
        <fullName evidence="3">Type II restriction endonuclease subunit M</fullName>
    </recommendedName>
</protein>
<reference evidence="1" key="2">
    <citation type="submission" date="2020-09" db="EMBL/GenBank/DDBJ databases">
        <authorList>
            <person name="Sun Q."/>
            <person name="Zhou Y."/>
        </authorList>
    </citation>
    <scope>NUCLEOTIDE SEQUENCE</scope>
    <source>
        <strain evidence="1">CGMCC 1.15425</strain>
    </source>
</reference>
<comment type="caution">
    <text evidence="1">The sequence shown here is derived from an EMBL/GenBank/DDBJ whole genome shotgun (WGS) entry which is preliminary data.</text>
</comment>
<sequence>MSQFLRFLDESDKTSALREVSQQLRKGEDDARIFEVEPEAFDAVPGKPFAYWVSEEVRQTFERMPAFESEGRTARQGLATAEDFRFVRTWWEEPGDGWHGFAKGGSFSPFYADVYLMAYWNTDGSEIKAGICRRYPYLYGNAEFVAKNPQFYLRPGITWPRRTTSGLSMRAMPQGCIFADKGPAAFVAGNSTDDLMALCAVTNSRAFGLLVSLQLAAADAAARSYEVGVIQKTPLPELSVANQDRLARMAHRAWSLKRSLDTIEENSHAFILPFALRIQLSEYDPSTIESELASVQTDIDSLAYELYGFSDVDKAALQDSYAPISENDAGGSIVDGADGDEGAKPIDQTTSLLSWAVGVAFGRFDWRLATGQRQIPPEPNPFDSLPDKSPGMLPSGEEPFHVHAGILVDGEGHQHDLPRLIEQVLDTVGTSVSQDIRRWLRKDFFSFHLRRYSKSRRKAPIYWPLSTATGSYTLWLYYPELTSQTLFSAVNDFVEPKLNSVRDDLGSLRIKGGSRSKQEEKELEKLEDLEHDLADLRDTLLEVAPTFRPSMNDGVQINAAPLWSLFHHKQWQKALQETWDRLEKGEYDWARLALNYWPERVLRKCTEDRSIAIAHDVEELFWEEVEVPVIRRGNDTGKTRLDWEARDLSETEISKLIQEVIDDRGLRSESR</sequence>
<keyword evidence="2" id="KW-1185">Reference proteome</keyword>
<dbReference type="RefSeq" id="WP_068809897.1">
    <property type="nucleotide sequence ID" value="NZ_BMIY01000003.1"/>
</dbReference>
<gene>
    <name evidence="1" type="ORF">GCM10011403_07910</name>
</gene>
<dbReference type="Proteomes" id="UP000627715">
    <property type="component" value="Unassembled WGS sequence"/>
</dbReference>
<evidence type="ECO:0000313" key="1">
    <source>
        <dbReference type="EMBL" id="GGG53115.1"/>
    </source>
</evidence>
<organism evidence="1 2">
    <name type="scientific">Pseudohongiella nitratireducens</name>
    <dbReference type="NCBI Taxonomy" id="1768907"/>
    <lineage>
        <taxon>Bacteria</taxon>
        <taxon>Pseudomonadati</taxon>
        <taxon>Pseudomonadota</taxon>
        <taxon>Gammaproteobacteria</taxon>
        <taxon>Pseudomonadales</taxon>
        <taxon>Pseudohongiellaceae</taxon>
        <taxon>Pseudohongiella</taxon>
    </lineage>
</organism>
<accession>A0A917LSJ0</accession>
<reference evidence="1" key="1">
    <citation type="journal article" date="2014" name="Int. J. Syst. Evol. Microbiol.">
        <title>Complete genome sequence of Corynebacterium casei LMG S-19264T (=DSM 44701T), isolated from a smear-ripened cheese.</title>
        <authorList>
            <consortium name="US DOE Joint Genome Institute (JGI-PGF)"/>
            <person name="Walter F."/>
            <person name="Albersmeier A."/>
            <person name="Kalinowski J."/>
            <person name="Ruckert C."/>
        </authorList>
    </citation>
    <scope>NUCLEOTIDE SEQUENCE</scope>
    <source>
        <strain evidence="1">CGMCC 1.15425</strain>
    </source>
</reference>
<evidence type="ECO:0000313" key="2">
    <source>
        <dbReference type="Proteomes" id="UP000627715"/>
    </source>
</evidence>
<proteinExistence type="predicted"/>
<name>A0A917LSJ0_9GAMM</name>
<dbReference type="EMBL" id="BMIY01000003">
    <property type="protein sequence ID" value="GGG53115.1"/>
    <property type="molecule type" value="Genomic_DNA"/>
</dbReference>
<dbReference type="AlphaFoldDB" id="A0A917LSJ0"/>
<evidence type="ECO:0008006" key="3">
    <source>
        <dbReference type="Google" id="ProtNLM"/>
    </source>
</evidence>